<evidence type="ECO:0000313" key="5">
    <source>
        <dbReference type="Proteomes" id="UP000193144"/>
    </source>
</evidence>
<comment type="catalytic activity">
    <reaction evidence="1">
        <text>[protein]-peptidylproline (omega=180) = [protein]-peptidylproline (omega=0)</text>
        <dbReference type="Rhea" id="RHEA:16237"/>
        <dbReference type="Rhea" id="RHEA-COMP:10747"/>
        <dbReference type="Rhea" id="RHEA-COMP:10748"/>
        <dbReference type="ChEBI" id="CHEBI:83833"/>
        <dbReference type="ChEBI" id="CHEBI:83834"/>
        <dbReference type="EC" id="5.2.1.8"/>
    </reaction>
</comment>
<feature type="compositionally biased region" description="Low complexity" evidence="2">
    <location>
        <begin position="240"/>
        <end position="257"/>
    </location>
</feature>
<evidence type="ECO:0000313" key="4">
    <source>
        <dbReference type="EMBL" id="ORY03660.1"/>
    </source>
</evidence>
<dbReference type="PROSITE" id="PS50072">
    <property type="entry name" value="CSA_PPIASE_2"/>
    <property type="match status" value="1"/>
</dbReference>
<evidence type="ECO:0000256" key="2">
    <source>
        <dbReference type="SAM" id="MobiDB-lite"/>
    </source>
</evidence>
<organism evidence="4 5">
    <name type="scientific">Clohesyomyces aquaticus</name>
    <dbReference type="NCBI Taxonomy" id="1231657"/>
    <lineage>
        <taxon>Eukaryota</taxon>
        <taxon>Fungi</taxon>
        <taxon>Dikarya</taxon>
        <taxon>Ascomycota</taxon>
        <taxon>Pezizomycotina</taxon>
        <taxon>Dothideomycetes</taxon>
        <taxon>Pleosporomycetidae</taxon>
        <taxon>Pleosporales</taxon>
        <taxon>Lindgomycetaceae</taxon>
        <taxon>Clohesyomyces</taxon>
    </lineage>
</organism>
<dbReference type="GO" id="GO:0003755">
    <property type="term" value="F:peptidyl-prolyl cis-trans isomerase activity"/>
    <property type="evidence" value="ECO:0007669"/>
    <property type="project" value="UniProtKB-EC"/>
</dbReference>
<dbReference type="Gene3D" id="2.40.100.10">
    <property type="entry name" value="Cyclophilin-like"/>
    <property type="match status" value="1"/>
</dbReference>
<dbReference type="AlphaFoldDB" id="A0A1Y1Z034"/>
<dbReference type="Proteomes" id="UP000193144">
    <property type="component" value="Unassembled WGS sequence"/>
</dbReference>
<reference evidence="4" key="1">
    <citation type="submission" date="2016-07" db="EMBL/GenBank/DDBJ databases">
        <title>Pervasive Adenine N6-methylation of Active Genes in Fungi.</title>
        <authorList>
            <consortium name="DOE Joint Genome Institute"/>
            <person name="Mondo S.J."/>
            <person name="Dannebaum R.O."/>
            <person name="Kuo R.C."/>
            <person name="Labutti K."/>
            <person name="Haridas S."/>
            <person name="Kuo A."/>
            <person name="Salamov A."/>
            <person name="Ahrendt S.R."/>
            <person name="Lipzen A."/>
            <person name="Sullivan W."/>
            <person name="Andreopoulos W.B."/>
            <person name="Clum A."/>
            <person name="Lindquist E."/>
            <person name="Daum C."/>
            <person name="Ramamoorthy G.K."/>
            <person name="Gryganskyi A."/>
            <person name="Culley D."/>
            <person name="Magnuson J.K."/>
            <person name="James T.Y."/>
            <person name="O'Malley M.A."/>
            <person name="Stajich J.E."/>
            <person name="Spatafora J.W."/>
            <person name="Visel A."/>
            <person name="Grigoriev I.V."/>
        </authorList>
    </citation>
    <scope>NUCLEOTIDE SEQUENCE [LARGE SCALE GENOMIC DNA]</scope>
    <source>
        <strain evidence="4">CBS 115471</strain>
    </source>
</reference>
<dbReference type="InterPro" id="IPR029000">
    <property type="entry name" value="Cyclophilin-like_dom_sf"/>
</dbReference>
<evidence type="ECO:0000259" key="3">
    <source>
        <dbReference type="PROSITE" id="PS50072"/>
    </source>
</evidence>
<dbReference type="SUPFAM" id="SSF50891">
    <property type="entry name" value="Cyclophilin-like"/>
    <property type="match status" value="1"/>
</dbReference>
<name>A0A1Y1Z034_9PLEO</name>
<protein>
    <recommendedName>
        <fullName evidence="3">PPIase cyclophilin-type domain-containing protein</fullName>
    </recommendedName>
</protein>
<feature type="compositionally biased region" description="Basic residues" evidence="2">
    <location>
        <begin position="219"/>
        <end position="236"/>
    </location>
</feature>
<sequence>MSNPHVFLDVVFGPRRRAGRLLIELYVDEAKEACDRFMQLLSSHAGSTEPFVELFERIDDGIMVRGQRLTQPHSLVGIDVCGAGSRLGDGFSDKEYAGKGCHVAKGMLGFLSDDDTPNMFEPFIALGPLPHSSTCIHNLFGNLISSPSLLDAIIAESPIDASNSNHIIHPVLLHDSGTLEPPPVPTPTGGDTNSTSRGRHKRRRLASHSPPRSASPSRGHNRASGSRHRRHARAHHRPDSLSPSSSSMTPPHSLSPLAKKKTKIRRRSDAEPDHNFRGRARKRSRTRSPIEEEGSWGHRKRSPPPSRHRYGQREDGKGSGSTVRRQRSLPNLYRGEEESVRAGGEAGSGLMEEIKAEEMYKGKENEGVRN</sequence>
<feature type="compositionally biased region" description="Basic and acidic residues" evidence="2">
    <location>
        <begin position="267"/>
        <end position="276"/>
    </location>
</feature>
<feature type="compositionally biased region" description="Basic residues" evidence="2">
    <location>
        <begin position="277"/>
        <end position="286"/>
    </location>
</feature>
<feature type="domain" description="PPIase cyclophilin-type" evidence="3">
    <location>
        <begin position="18"/>
        <end position="178"/>
    </location>
</feature>
<proteinExistence type="predicted"/>
<feature type="compositionally biased region" description="Basic and acidic residues" evidence="2">
    <location>
        <begin position="352"/>
        <end position="370"/>
    </location>
</feature>
<feature type="compositionally biased region" description="Basic residues" evidence="2">
    <location>
        <begin position="197"/>
        <end position="206"/>
    </location>
</feature>
<dbReference type="InterPro" id="IPR002130">
    <property type="entry name" value="Cyclophilin-type_PPIase_dom"/>
</dbReference>
<keyword evidence="5" id="KW-1185">Reference proteome</keyword>
<comment type="caution">
    <text evidence="4">The sequence shown here is derived from an EMBL/GenBank/DDBJ whole genome shotgun (WGS) entry which is preliminary data.</text>
</comment>
<gene>
    <name evidence="4" type="ORF">BCR34DRAFT_573356</name>
</gene>
<feature type="compositionally biased region" description="Low complexity" evidence="2">
    <location>
        <begin position="207"/>
        <end position="218"/>
    </location>
</feature>
<dbReference type="OrthoDB" id="407558at2759"/>
<accession>A0A1Y1Z034</accession>
<dbReference type="Pfam" id="PF00160">
    <property type="entry name" value="Pro_isomerase"/>
    <property type="match status" value="1"/>
</dbReference>
<dbReference type="EMBL" id="MCFA01000144">
    <property type="protein sequence ID" value="ORY03660.1"/>
    <property type="molecule type" value="Genomic_DNA"/>
</dbReference>
<feature type="region of interest" description="Disordered" evidence="2">
    <location>
        <begin position="174"/>
        <end position="370"/>
    </location>
</feature>
<feature type="compositionally biased region" description="Basic residues" evidence="2">
    <location>
        <begin position="297"/>
        <end position="310"/>
    </location>
</feature>
<evidence type="ECO:0000256" key="1">
    <source>
        <dbReference type="ARBA" id="ARBA00000971"/>
    </source>
</evidence>